<dbReference type="RefSeq" id="WP_344032548.1">
    <property type="nucleotide sequence ID" value="NZ_BAAAOB010000003.1"/>
</dbReference>
<feature type="domain" description="RNB" evidence="2">
    <location>
        <begin position="55"/>
        <end position="373"/>
    </location>
</feature>
<dbReference type="InterPro" id="IPR001900">
    <property type="entry name" value="RNase_II/R"/>
</dbReference>
<evidence type="ECO:0000313" key="4">
    <source>
        <dbReference type="Proteomes" id="UP001500851"/>
    </source>
</evidence>
<keyword evidence="4" id="KW-1185">Reference proteome</keyword>
<feature type="compositionally biased region" description="Basic and acidic residues" evidence="1">
    <location>
        <begin position="50"/>
        <end position="60"/>
    </location>
</feature>
<dbReference type="PANTHER" id="PTHR23355">
    <property type="entry name" value="RIBONUCLEASE"/>
    <property type="match status" value="1"/>
</dbReference>
<dbReference type="Proteomes" id="UP001500851">
    <property type="component" value="Unassembled WGS sequence"/>
</dbReference>
<dbReference type="Pfam" id="PF18614">
    <property type="entry name" value="RNase_II_C_S1"/>
    <property type="match status" value="1"/>
</dbReference>
<gene>
    <name evidence="3" type="ORF">GCM10009768_24050</name>
</gene>
<name>A0ABP4XZJ5_9MICO</name>
<dbReference type="InterPro" id="IPR040596">
    <property type="entry name" value="RNase_II_C_S1"/>
</dbReference>
<sequence length="489" mass="52093">MPSRHVSLPRVPTAADERAALEQSLAALRDELELPGEFSPEALAEAASTRPEDPGNDLRDIPFSTLDPLGSKDLDQAFHLTKSRRGVTVRYAIADVPGFVRPGGALDAEARLRGQTIYLPDGSIPLHPRSLSEGRASLLPAEERPAYVWTIELDADGAQTDARVERALIRSRAQRDYASAQREIDGGRADEQLLLLREVGELRIAQERARGGASLPMPEEEVVEDPADGYRIERRSVLPVEDWNAQLSLLTGMAAAELMLAGGTGILRTMPKPDEAAIARFRSQVAALGHPWAPDVEYGEFLHGIDGAAPESVPLLQAASALFRGAGYTPFDGAVPEQPSQAAIAAPYAHVTAPLRRLVDRWGLAICAAISAGTPIPEWARTSLPELPELMRASTQRASRAEASALDRIEAALLAPSLGELRTALVVDASPSRARLLLDDPPVVASAEIADATPGTRIEVRVTAADIATGRISLSAAEADDAEPLAATA</sequence>
<dbReference type="SUPFAM" id="SSF50249">
    <property type="entry name" value="Nucleic acid-binding proteins"/>
    <property type="match status" value="1"/>
</dbReference>
<feature type="region of interest" description="Disordered" evidence="1">
    <location>
        <begin position="43"/>
        <end position="63"/>
    </location>
</feature>
<dbReference type="EMBL" id="BAAAOB010000003">
    <property type="protein sequence ID" value="GAA1794165.1"/>
    <property type="molecule type" value="Genomic_DNA"/>
</dbReference>
<evidence type="ECO:0000256" key="1">
    <source>
        <dbReference type="SAM" id="MobiDB-lite"/>
    </source>
</evidence>
<dbReference type="Pfam" id="PF00773">
    <property type="entry name" value="RNB"/>
    <property type="match status" value="1"/>
</dbReference>
<organism evidence="3 4">
    <name type="scientific">Leucobacter iarius</name>
    <dbReference type="NCBI Taxonomy" id="333963"/>
    <lineage>
        <taxon>Bacteria</taxon>
        <taxon>Bacillati</taxon>
        <taxon>Actinomycetota</taxon>
        <taxon>Actinomycetes</taxon>
        <taxon>Micrococcales</taxon>
        <taxon>Microbacteriaceae</taxon>
        <taxon>Leucobacter</taxon>
    </lineage>
</organism>
<protein>
    <submittedName>
        <fullName evidence="3">RNB domain-containing ribonuclease</fullName>
    </submittedName>
</protein>
<accession>A0ABP4XZJ5</accession>
<comment type="caution">
    <text evidence="3">The sequence shown here is derived from an EMBL/GenBank/DDBJ whole genome shotgun (WGS) entry which is preliminary data.</text>
</comment>
<dbReference type="SMART" id="SM00955">
    <property type="entry name" value="RNB"/>
    <property type="match status" value="1"/>
</dbReference>
<dbReference type="InterPro" id="IPR012340">
    <property type="entry name" value="NA-bd_OB-fold"/>
</dbReference>
<proteinExistence type="predicted"/>
<evidence type="ECO:0000313" key="3">
    <source>
        <dbReference type="EMBL" id="GAA1794165.1"/>
    </source>
</evidence>
<dbReference type="PANTHER" id="PTHR23355:SF42">
    <property type="entry name" value="RIBONUCLEASE II, CHLOROPLASTIC_MITOCHONDRIAL"/>
    <property type="match status" value="1"/>
</dbReference>
<evidence type="ECO:0000259" key="2">
    <source>
        <dbReference type="SMART" id="SM00955"/>
    </source>
</evidence>
<reference evidence="4" key="1">
    <citation type="journal article" date="2019" name="Int. J. Syst. Evol. Microbiol.">
        <title>The Global Catalogue of Microorganisms (GCM) 10K type strain sequencing project: providing services to taxonomists for standard genome sequencing and annotation.</title>
        <authorList>
            <consortium name="The Broad Institute Genomics Platform"/>
            <consortium name="The Broad Institute Genome Sequencing Center for Infectious Disease"/>
            <person name="Wu L."/>
            <person name="Ma J."/>
        </authorList>
    </citation>
    <scope>NUCLEOTIDE SEQUENCE [LARGE SCALE GENOMIC DNA]</scope>
    <source>
        <strain evidence="4">JCM 14736</strain>
    </source>
</reference>
<dbReference type="InterPro" id="IPR050180">
    <property type="entry name" value="RNR_Ribonuclease"/>
</dbReference>